<protein>
    <submittedName>
        <fullName evidence="1">Uncharacterized protein</fullName>
    </submittedName>
</protein>
<dbReference type="EMBL" id="LAZR01046978">
    <property type="protein sequence ID" value="KKK95283.1"/>
    <property type="molecule type" value="Genomic_DNA"/>
</dbReference>
<proteinExistence type="predicted"/>
<reference evidence="1" key="1">
    <citation type="journal article" date="2015" name="Nature">
        <title>Complex archaea that bridge the gap between prokaryotes and eukaryotes.</title>
        <authorList>
            <person name="Spang A."/>
            <person name="Saw J.H."/>
            <person name="Jorgensen S.L."/>
            <person name="Zaremba-Niedzwiedzka K."/>
            <person name="Martijn J."/>
            <person name="Lind A.E."/>
            <person name="van Eijk R."/>
            <person name="Schleper C."/>
            <person name="Guy L."/>
            <person name="Ettema T.J."/>
        </authorList>
    </citation>
    <scope>NUCLEOTIDE SEQUENCE</scope>
</reference>
<name>A0A0F8ZN50_9ZZZZ</name>
<sequence>MSKIVSIICWPMHDRIDNKDWGNDVKDIPWRGRVYFAWDIHGNTLIEREVLSAAAEAGVCSGYRAERQWHRRFLGTVTQH</sequence>
<evidence type="ECO:0000313" key="1">
    <source>
        <dbReference type="EMBL" id="KKK95283.1"/>
    </source>
</evidence>
<comment type="caution">
    <text evidence="1">The sequence shown here is derived from an EMBL/GenBank/DDBJ whole genome shotgun (WGS) entry which is preliminary data.</text>
</comment>
<gene>
    <name evidence="1" type="ORF">LCGC14_2674400</name>
</gene>
<organism evidence="1">
    <name type="scientific">marine sediment metagenome</name>
    <dbReference type="NCBI Taxonomy" id="412755"/>
    <lineage>
        <taxon>unclassified sequences</taxon>
        <taxon>metagenomes</taxon>
        <taxon>ecological metagenomes</taxon>
    </lineage>
</organism>
<accession>A0A0F8ZN50</accession>
<dbReference type="AlphaFoldDB" id="A0A0F8ZN50"/>